<organism evidence="2 3">
    <name type="scientific">Sediminibacillus halophilus</name>
    <dbReference type="NCBI Taxonomy" id="482461"/>
    <lineage>
        <taxon>Bacteria</taxon>
        <taxon>Bacillati</taxon>
        <taxon>Bacillota</taxon>
        <taxon>Bacilli</taxon>
        <taxon>Bacillales</taxon>
        <taxon>Bacillaceae</taxon>
        <taxon>Sediminibacillus</taxon>
    </lineage>
</organism>
<gene>
    <name evidence="2" type="ORF">SAMN05216244_2129</name>
</gene>
<evidence type="ECO:0000313" key="3">
    <source>
        <dbReference type="Proteomes" id="UP000182347"/>
    </source>
</evidence>
<reference evidence="3" key="1">
    <citation type="submission" date="2016-10" db="EMBL/GenBank/DDBJ databases">
        <authorList>
            <person name="Varghese N."/>
            <person name="Submissions S."/>
        </authorList>
    </citation>
    <scope>NUCLEOTIDE SEQUENCE [LARGE SCALE GENOMIC DNA]</scope>
    <source>
        <strain evidence="3">CGMCC 1.6199</strain>
    </source>
</reference>
<protein>
    <submittedName>
        <fullName evidence="2">Uncharacterized protein</fullName>
    </submittedName>
</protein>
<dbReference type="EMBL" id="FNHF01000002">
    <property type="protein sequence ID" value="SDM26519.1"/>
    <property type="molecule type" value="Genomic_DNA"/>
</dbReference>
<feature type="transmembrane region" description="Helical" evidence="1">
    <location>
        <begin position="52"/>
        <end position="70"/>
    </location>
</feature>
<dbReference type="STRING" id="482461.SAMN05216244_2129"/>
<proteinExistence type="predicted"/>
<keyword evidence="1" id="KW-0472">Membrane</keyword>
<keyword evidence="1" id="KW-0812">Transmembrane</keyword>
<dbReference type="Proteomes" id="UP000182347">
    <property type="component" value="Unassembled WGS sequence"/>
</dbReference>
<feature type="transmembrane region" description="Helical" evidence="1">
    <location>
        <begin position="21"/>
        <end position="40"/>
    </location>
</feature>
<keyword evidence="3" id="KW-1185">Reference proteome</keyword>
<dbReference type="AlphaFoldDB" id="A0A1G9RTC0"/>
<name>A0A1G9RTC0_9BACI</name>
<feature type="transmembrane region" description="Helical" evidence="1">
    <location>
        <begin position="155"/>
        <end position="174"/>
    </location>
</feature>
<dbReference type="RefSeq" id="WP_074598771.1">
    <property type="nucleotide sequence ID" value="NZ_FNHF01000002.1"/>
</dbReference>
<evidence type="ECO:0000256" key="1">
    <source>
        <dbReference type="SAM" id="Phobius"/>
    </source>
</evidence>
<dbReference type="OrthoDB" id="1701846at2"/>
<sequence length="393" mass="45600">MSTPLSKKTYRRLLLGDLLFGRLNSWILLILYVLLWRVLITITKIGQLKTNIPLFFVIGTALLILLLYQISIYRKQMKKEYLFNPHNQWEINDSSLVIYSPDKGEQHTFLLGKRARLKENKQWYFLYFRDKTFIPIRKSSNLPLNKLEKSKSLPFSAWMVVPALLLLITAFGAYNVGKNAMNFNGALAWKLHELKTDSKIELNNDDFFSYKLKGIMEDVKAKMDMEPNLMTNDLEIEFDRDGTITSIYMYLYGYDNKHVLQSGYLIYSEEPDGDKLTVHKQDWEGEGDETYNPANDFSIVINMLNHIDIEKEAKNWNESHFGVLYKGIRNWGSNQEGIVYLDENGERSFPAVSDHEIVGPSVSLYVPGKEEQIVPIRYVYKSSATLNKQGEIK</sequence>
<keyword evidence="1" id="KW-1133">Transmembrane helix</keyword>
<evidence type="ECO:0000313" key="2">
    <source>
        <dbReference type="EMBL" id="SDM26519.1"/>
    </source>
</evidence>
<accession>A0A1G9RTC0</accession>